<dbReference type="PANTHER" id="PTHR43162:SF1">
    <property type="entry name" value="PRESTALK A DIFFERENTIATION PROTEIN A"/>
    <property type="match status" value="1"/>
</dbReference>
<dbReference type="Gene3D" id="3.90.25.10">
    <property type="entry name" value="UDP-galactose 4-epimerase, domain 1"/>
    <property type="match status" value="1"/>
</dbReference>
<dbReference type="InterPro" id="IPR036291">
    <property type="entry name" value="NAD(P)-bd_dom_sf"/>
</dbReference>
<evidence type="ECO:0000259" key="1">
    <source>
        <dbReference type="Pfam" id="PF05368"/>
    </source>
</evidence>
<evidence type="ECO:0000313" key="3">
    <source>
        <dbReference type="Proteomes" id="UP000237340"/>
    </source>
</evidence>
<dbReference type="SUPFAM" id="SSF51735">
    <property type="entry name" value="NAD(P)-binding Rossmann-fold domains"/>
    <property type="match status" value="1"/>
</dbReference>
<evidence type="ECO:0000313" key="2">
    <source>
        <dbReference type="EMBL" id="POH61340.1"/>
    </source>
</evidence>
<dbReference type="PANTHER" id="PTHR43162">
    <property type="match status" value="1"/>
</dbReference>
<dbReference type="Gene3D" id="3.40.50.720">
    <property type="entry name" value="NAD(P)-binding Rossmann-like Domain"/>
    <property type="match status" value="1"/>
</dbReference>
<sequence>MQARERKNSILVTGATGNVGQVVVQELLDGGARVRATGRSVASVRRVFGDRVEAVALDFTDPTTWEAAFAGVEQMFLMRPPHLGKPKSQMIPALEYARDHGISQIVFLSLQGAEKNTIVPHAAIEAWLRGSGVAWTFVRASFFHQNLSTTHLTDIRDRDEIMVPARNGATAFVDVDDVGAVAAAALLNPSAHVDTAWTVTGNEALTYAQIAEILTHELGRPIRYARPGVLRYIVHARRKLGLPWGMVLVTAAIYTTARLGLAAGLTDDVRQVLGRDPVGFAVFAHRDRSVWTPR</sequence>
<organism evidence="2 3">
    <name type="scientific">Cryobacterium zongtaii</name>
    <dbReference type="NCBI Taxonomy" id="1259217"/>
    <lineage>
        <taxon>Bacteria</taxon>
        <taxon>Bacillati</taxon>
        <taxon>Actinomycetota</taxon>
        <taxon>Actinomycetes</taxon>
        <taxon>Micrococcales</taxon>
        <taxon>Microbacteriaceae</taxon>
        <taxon>Cryobacterium</taxon>
    </lineage>
</organism>
<feature type="domain" description="NmrA-like" evidence="1">
    <location>
        <begin position="7"/>
        <end position="225"/>
    </location>
</feature>
<dbReference type="Pfam" id="PF05368">
    <property type="entry name" value="NmrA"/>
    <property type="match status" value="1"/>
</dbReference>
<gene>
    <name evidence="2" type="ORF">C3B61_18660</name>
</gene>
<protein>
    <submittedName>
        <fullName evidence="2">NAD(P)-dependent oxidoreductase</fullName>
    </submittedName>
</protein>
<dbReference type="AlphaFoldDB" id="A0A2S3Z732"/>
<dbReference type="Proteomes" id="UP000237340">
    <property type="component" value="Unassembled WGS sequence"/>
</dbReference>
<proteinExistence type="predicted"/>
<keyword evidence="3" id="KW-1185">Reference proteome</keyword>
<comment type="caution">
    <text evidence="2">The sequence shown here is derived from an EMBL/GenBank/DDBJ whole genome shotgun (WGS) entry which is preliminary data.</text>
</comment>
<reference evidence="2 3" key="1">
    <citation type="submission" date="2018-01" db="EMBL/GenBank/DDBJ databases">
        <title>Cryobacterium sp. nov., from glaciers in China.</title>
        <authorList>
            <person name="Liu Q."/>
            <person name="Xin Y.-H."/>
        </authorList>
    </citation>
    <scope>NUCLEOTIDE SEQUENCE [LARGE SCALE GENOMIC DNA]</scope>
    <source>
        <strain evidence="2 3">TMN-42</strain>
    </source>
</reference>
<dbReference type="EMBL" id="PPXD01000029">
    <property type="protein sequence ID" value="POH61340.1"/>
    <property type="molecule type" value="Genomic_DNA"/>
</dbReference>
<dbReference type="InterPro" id="IPR008030">
    <property type="entry name" value="NmrA-like"/>
</dbReference>
<dbReference type="InterPro" id="IPR051604">
    <property type="entry name" value="Ergot_Alk_Oxidoreductase"/>
</dbReference>
<accession>A0A2S3Z732</accession>
<name>A0A2S3Z732_9MICO</name>